<keyword evidence="1" id="KW-0812">Transmembrane</keyword>
<keyword evidence="1" id="KW-1133">Transmembrane helix</keyword>
<name>A0A5P8FLT7_9MICO</name>
<dbReference type="RefSeq" id="WP_148041601.1">
    <property type="nucleotide sequence ID" value="NZ_CP044548.2"/>
</dbReference>
<dbReference type="Proteomes" id="UP000271708">
    <property type="component" value="Chromosome"/>
</dbReference>
<evidence type="ECO:0000313" key="3">
    <source>
        <dbReference type="Proteomes" id="UP000271708"/>
    </source>
</evidence>
<keyword evidence="1" id="KW-0472">Membrane</keyword>
<protein>
    <submittedName>
        <fullName evidence="2">Uncharacterized protein</fullName>
    </submittedName>
</protein>
<feature type="transmembrane region" description="Helical" evidence="1">
    <location>
        <begin position="43"/>
        <end position="65"/>
    </location>
</feature>
<dbReference type="KEGG" id="jme:EEW87_009755"/>
<dbReference type="GeneID" id="59161450"/>
<organism evidence="2 3">
    <name type="scientific">Janibacter melonis</name>
    <dbReference type="NCBI Taxonomy" id="262209"/>
    <lineage>
        <taxon>Bacteria</taxon>
        <taxon>Bacillati</taxon>
        <taxon>Actinomycetota</taxon>
        <taxon>Actinomycetes</taxon>
        <taxon>Micrococcales</taxon>
        <taxon>Intrasporangiaceae</taxon>
        <taxon>Janibacter</taxon>
    </lineage>
</organism>
<evidence type="ECO:0000256" key="1">
    <source>
        <dbReference type="SAM" id="Phobius"/>
    </source>
</evidence>
<evidence type="ECO:0000313" key="2">
    <source>
        <dbReference type="EMBL" id="QFQ30517.2"/>
    </source>
</evidence>
<reference evidence="2 3" key="1">
    <citation type="submission" date="2019-09" db="EMBL/GenBank/DDBJ databases">
        <title>Complete Genome Sequence of Janibacter melonis M714 with both human health impact and industrial applications.</title>
        <authorList>
            <person name="Jin M."/>
            <person name="Zhao Q.R."/>
        </authorList>
    </citation>
    <scope>NUCLEOTIDE SEQUENCE [LARGE SCALE GENOMIC DNA]</scope>
    <source>
        <strain evidence="2 3">M714</strain>
    </source>
</reference>
<dbReference type="EMBL" id="CP044548">
    <property type="protein sequence ID" value="QFQ30517.2"/>
    <property type="molecule type" value="Genomic_DNA"/>
</dbReference>
<proteinExistence type="predicted"/>
<dbReference type="AlphaFoldDB" id="A0A5P8FLT7"/>
<feature type="transmembrane region" description="Helical" evidence="1">
    <location>
        <begin position="72"/>
        <end position="93"/>
    </location>
</feature>
<dbReference type="PROSITE" id="PS51318">
    <property type="entry name" value="TAT"/>
    <property type="match status" value="1"/>
</dbReference>
<feature type="transmembrane region" description="Helical" evidence="1">
    <location>
        <begin position="186"/>
        <end position="208"/>
    </location>
</feature>
<dbReference type="InterPro" id="IPR006311">
    <property type="entry name" value="TAT_signal"/>
</dbReference>
<accession>A0A5P8FLT7</accession>
<sequence length="237" mass="24792">MTSPPPDHPGMRWSRRALLVALTAAAFALSLWTALRPDLRSGWLGVGVPHPLVVGLWLVLLVALALQVSSRVPAVVVGMVLALFWPAPVYAAVATMSLYGELATQRTTATVVDVDPGRGQGPVLLTVALADGSTQDAISTLVDRGSRTYLVPRVGDRVDVLRDPAGRLPTRTAPAQDSWTSTPAGVLLLTVPGALGLLVLGATAASALTRRESFVMVAGRPEPAPHEQTRPRGAPSA</sequence>
<gene>
    <name evidence="2" type="ORF">EEW87_009755</name>
</gene>